<feature type="region of interest" description="Disordered" evidence="1">
    <location>
        <begin position="1074"/>
        <end position="1202"/>
    </location>
</feature>
<feature type="compositionally biased region" description="Polar residues" evidence="1">
    <location>
        <begin position="1355"/>
        <end position="1364"/>
    </location>
</feature>
<comment type="caution">
    <text evidence="2">The sequence shown here is derived from an EMBL/GenBank/DDBJ whole genome shotgun (WGS) entry which is preliminary data.</text>
</comment>
<sequence length="1375" mass="140807">MSSPTSAPASASGSPPAPASRSPPERQRQRQRQRQRLIIVRPPQNKQTNPLNLQIQLLHPQQAGSPKGSTRSTSSRSSSIRSASASAPLSVSNLSLFSQPDAPQAQPPTMYFSARPPVASPVSSTTSLSPLSPSGSSASTASVSTTTTLTSRGRSLTPLYNLNVHNILPTTVNDANTEARVAKFGRKTLDIDGLGSIEARPLFQGLNDLDTLQRQLELTVGIRTGLEPAQHQPQLSQSKASSSGLFSSTLNLGSSSAHGRIQEEDDDDEGTQSQPPTSFQAMTPEAQAHSDPAPPAAEDPTPTPRIAFPSLSPRLQVSNTPSSPAGSPIAALGNKLVNRFKRFSIGSTAAAERSVSPARSLADDPSSLSSKRPRSVAAPTPDSTLEADTAGSDHLHANATTTASDKSRSVSPASSSQDRSRRNSANPPGRAVSLSAASQTSAAPFSLIGLTAPSMLSSTSAISTSSTQQHTGEVVSALVPAPPRLLGERRLDGYYWTVRKWTPRTAAGPQSPPVNSAAGAGGIGSKFSLRRRVSEEGLGLIGPSSSPNAGPSKPLNMATSPLDGARRSMSLVRRSLQISQTEADSIKGGGPSSDSLSLSPSRGAGATSPRMSISSGFSGIGAKLLSAAKVGANAAATTTSSLSLGPQQQQHVSTAPGSNPVLTAVWNKFHLHNRLVLIEQGGIISREREQEREAGNGHVYLRSPSITPSTLLQVGSETSSVRRESATSSVAGTDKTASFTSSPSASSAALSSNPMHEPSHHGTVTTSVMAGLIPHPPAETIEVRFEWTRESRVSKARKQREDALVGAAKARVRAAAAAAVERRRSRRAGAASESAAFDGGLAPSPRSQPIGLPPAQPQPQDAEPPCTPAAKSVGSKLVAACGGLASWSFGGGDVSSGAGTGEQRPRLRQSSVPSVGMGGKDLMEDAGVRVTPASPLVPQSPPPVKGTGTAAPSVFPSCCFGGPLNSVAAAAAANILSHIPTSAAEFWKVSAGLALPATTIAAPLGSVPCSRAASAGGLTIAPLGDRTPTMERGDLIDSYHARRPSMGGEARVGAGGVRPGSMFLDATGVVGAADGGSRRTSYAGTSSTAGGESGISSDSQLLSHSDPVGQGRRSPSAVVEARQAAVDKLEGAGMGSGAMRRLNSRSEGARTISNHRSRWGSEMTGITDIDAPTMAGKPGLDERGGDEDEEEELSDQEDSERPWMCHLVLSPSVRIPLGTLAPAPYHPKIVAQLAIPAPLPDLRQSGLGPGARGISREELKDVVSVTAMHLVVREGFGGIGKVPGAGGRPQTASSFIPPGATGLTSLGAGSGAARSSPSLDLPASSSPAAMIAAQSSMTAAASHARRPGWRLSMGAPNSNANAETTEVPRSAAAMG</sequence>
<reference evidence="2" key="1">
    <citation type="submission" date="2016-04" db="EMBL/GenBank/DDBJ databases">
        <authorList>
            <person name="Nguyen H.D."/>
            <person name="Kesanakurti P."/>
            <person name="Cullis J."/>
            <person name="Levesque C.A."/>
            <person name="Hambleton S."/>
        </authorList>
    </citation>
    <scope>NUCLEOTIDE SEQUENCE</scope>
    <source>
        <strain evidence="2">DAOMC 238032</strain>
    </source>
</reference>
<dbReference type="EMBL" id="LWDD02000312">
    <property type="protein sequence ID" value="KAE8261844.1"/>
    <property type="molecule type" value="Genomic_DNA"/>
</dbReference>
<evidence type="ECO:0000313" key="3">
    <source>
        <dbReference type="Proteomes" id="UP000077671"/>
    </source>
</evidence>
<feature type="compositionally biased region" description="Low complexity" evidence="1">
    <location>
        <begin position="69"/>
        <end position="85"/>
    </location>
</feature>
<name>A0A177UFB2_9BASI</name>
<feature type="compositionally biased region" description="Polar residues" evidence="1">
    <location>
        <begin position="271"/>
        <end position="281"/>
    </location>
</feature>
<feature type="compositionally biased region" description="Low complexity" evidence="1">
    <location>
        <begin position="1"/>
        <end position="22"/>
    </location>
</feature>
<gene>
    <name evidence="2" type="ORF">A4X03_0g2924</name>
</gene>
<feature type="compositionally biased region" description="Polar residues" evidence="1">
    <location>
        <begin position="398"/>
        <end position="417"/>
    </location>
</feature>
<proteinExistence type="predicted"/>
<reference evidence="2" key="2">
    <citation type="journal article" date="2019" name="IMA Fungus">
        <title>Genome sequencing and comparison of five Tilletia species to identify candidate genes for the detection of regulated species infecting wheat.</title>
        <authorList>
            <person name="Nguyen H.D.T."/>
            <person name="Sultana T."/>
            <person name="Kesanakurti P."/>
            <person name="Hambleton S."/>
        </authorList>
    </citation>
    <scope>NUCLEOTIDE SEQUENCE</scope>
    <source>
        <strain evidence="2">DAOMC 238032</strain>
    </source>
</reference>
<feature type="region of interest" description="Disordered" evidence="1">
    <location>
        <begin position="229"/>
        <end position="328"/>
    </location>
</feature>
<feature type="compositionally biased region" description="Low complexity" evidence="1">
    <location>
        <begin position="737"/>
        <end position="752"/>
    </location>
</feature>
<feature type="region of interest" description="Disordered" evidence="1">
    <location>
        <begin position="580"/>
        <end position="612"/>
    </location>
</feature>
<dbReference type="Proteomes" id="UP000077671">
    <property type="component" value="Unassembled WGS sequence"/>
</dbReference>
<feature type="region of interest" description="Disordered" evidence="1">
    <location>
        <begin position="349"/>
        <end position="438"/>
    </location>
</feature>
<feature type="compositionally biased region" description="Pro residues" evidence="1">
    <location>
        <begin position="292"/>
        <end position="303"/>
    </location>
</feature>
<feature type="compositionally biased region" description="Polar residues" evidence="1">
    <location>
        <begin position="313"/>
        <end position="325"/>
    </location>
</feature>
<feature type="compositionally biased region" description="Acidic residues" evidence="1">
    <location>
        <begin position="1184"/>
        <end position="1198"/>
    </location>
</feature>
<feature type="compositionally biased region" description="Polar residues" evidence="1">
    <location>
        <begin position="231"/>
        <end position="257"/>
    </location>
</feature>
<evidence type="ECO:0000256" key="1">
    <source>
        <dbReference type="SAM" id="MobiDB-lite"/>
    </source>
</evidence>
<feature type="region of interest" description="Disordered" evidence="1">
    <location>
        <begin position="97"/>
        <end position="151"/>
    </location>
</feature>
<organism evidence="2 3">
    <name type="scientific">Tilletia caries</name>
    <name type="common">wheat bunt fungus</name>
    <dbReference type="NCBI Taxonomy" id="13290"/>
    <lineage>
        <taxon>Eukaryota</taxon>
        <taxon>Fungi</taxon>
        <taxon>Dikarya</taxon>
        <taxon>Basidiomycota</taxon>
        <taxon>Ustilaginomycotina</taxon>
        <taxon>Exobasidiomycetes</taxon>
        <taxon>Tilletiales</taxon>
        <taxon>Tilletiaceae</taxon>
        <taxon>Tilletia</taxon>
    </lineage>
</organism>
<feature type="compositionally biased region" description="Low complexity" evidence="1">
    <location>
        <begin position="592"/>
        <end position="601"/>
    </location>
</feature>
<feature type="compositionally biased region" description="Low complexity" evidence="1">
    <location>
        <begin position="113"/>
        <end position="151"/>
    </location>
</feature>
<feature type="region of interest" description="Disordered" evidence="1">
    <location>
        <begin position="711"/>
        <end position="762"/>
    </location>
</feature>
<feature type="region of interest" description="Disordered" evidence="1">
    <location>
        <begin position="1339"/>
        <end position="1375"/>
    </location>
</feature>
<feature type="region of interest" description="Disordered" evidence="1">
    <location>
        <begin position="538"/>
        <end position="562"/>
    </location>
</feature>
<protein>
    <submittedName>
        <fullName evidence="2">Uncharacterized protein</fullName>
    </submittedName>
</protein>
<feature type="compositionally biased region" description="Polar residues" evidence="1">
    <location>
        <begin position="44"/>
        <end position="55"/>
    </location>
</feature>
<feature type="region of interest" description="Disordered" evidence="1">
    <location>
        <begin position="1"/>
        <end position="85"/>
    </location>
</feature>
<accession>A0A177UFB2</accession>
<evidence type="ECO:0000313" key="2">
    <source>
        <dbReference type="EMBL" id="KAE8261844.1"/>
    </source>
</evidence>
<feature type="region of interest" description="Disordered" evidence="1">
    <location>
        <begin position="821"/>
        <end position="870"/>
    </location>
</feature>
<feature type="region of interest" description="Disordered" evidence="1">
    <location>
        <begin position="895"/>
        <end position="918"/>
    </location>
</feature>
<feature type="compositionally biased region" description="Low complexity" evidence="1">
    <location>
        <begin position="1078"/>
        <end position="1097"/>
    </location>
</feature>